<feature type="domain" description="BPTI/Kunitz inhibitor" evidence="3">
    <location>
        <begin position="393"/>
        <end position="443"/>
    </location>
</feature>
<feature type="domain" description="BPTI/Kunitz inhibitor" evidence="3">
    <location>
        <begin position="1402"/>
        <end position="1452"/>
    </location>
</feature>
<dbReference type="InterPro" id="IPR020901">
    <property type="entry name" value="Prtase_inh_Kunz-CS"/>
</dbReference>
<feature type="domain" description="BPTI/Kunitz inhibitor" evidence="3">
    <location>
        <begin position="1129"/>
        <end position="1179"/>
    </location>
</feature>
<keyword evidence="1" id="KW-1015">Disulfide bond</keyword>
<feature type="domain" description="BPTI/Kunitz inhibitor" evidence="3">
    <location>
        <begin position="1074"/>
        <end position="1124"/>
    </location>
</feature>
<feature type="domain" description="BPTI/Kunitz inhibitor" evidence="3">
    <location>
        <begin position="1459"/>
        <end position="1509"/>
    </location>
</feature>
<feature type="domain" description="BPTI/Kunitz inhibitor" evidence="3">
    <location>
        <begin position="560"/>
        <end position="610"/>
    </location>
</feature>
<evidence type="ECO:0000313" key="5">
    <source>
        <dbReference type="Proteomes" id="UP000597762"/>
    </source>
</evidence>
<evidence type="ECO:0000313" key="4">
    <source>
        <dbReference type="EMBL" id="CAE1231750.1"/>
    </source>
</evidence>
<sequence>MVDEEKPSYCSLPASKGNCDEAINQFFHDPTDGHCKAFIYSGCGGNFNRFSTIKDCETTCTNPCTTPVYTVSCFESPSIRNFYYDRTVDACLQFETGMCGGSSNNFQSKVQCEKKCIKNVCELKPLPVLCEDEIKRIYYDPKTQTCRHFYDVCLADGNSFATVQDCEKKCVIKTQTCHLAKDQGHPCRYFYYDVRSKQCQRYSAGKCAGTMNSFLTYRQCTWMCEVNACMQETALSNCDSSVSRHFYNLTTRECERMPHGKCSSSINDFESEDYCQAECFFKDICKIQVNQGTCNGSESRWYFKSETGRCEKFSYSGCGGNANNFLSEAICEKACFRNRCQLPKGPVPCRTPQHNYYYDLESGICFFSNITCLSSGFSTLEQCEQTCIVDNPCRAPVQETSCEMTFTRYFYDSLKRECTSFEYAGCGGNANNYESFEECNAACQDKEESLTLPKSVNINKPIGILSNASGRGSSILVDGYKILPESHADNDVGKISFGGSIHTGTPESGPRQKPRIIDNESTLSGKGKFNKNSSLENDEPTTEVHGDADRIEPEISGDRCTLPLWIGSCNKFFKRFYFDPITHTCQQFTYSGCEGNANNFLTMKGCMKACVDICYAPVEMGPCKVKVNSYRYNTSSGMCEHIPVSKCSNSLNNFQELDTCEKICVRDVCLQRKKTGPCRSHIERYYYDPKTDHCLPFIYGGCLQNGNNFLSREECQRQCFHLNHCLLPPDANICSTSLEATRFQFSAISGECEATDKIPCDSRANNFKSLQECKSRCKLSNPCVPPSKTETSCNEASKFARFFYNRNEGVCEKHFVCTASGFETFSSCKAKCLVNVCTLPGEHGPCDLDRVRYYYSQENKKCRPFLYGGCYGNNNNFETIDECASRCDPDRCSRPKKVGFCDKHFKRYFYNSKISSCLPFDYSGCGGNSNNFPTLKSCQNACGIQKCSPSPDKEKAYTVCKSKPEIKDCAYTTQKHRFYYNSSVGLCMNFQTGKCGSDIGNSFSSLGECEKACNRDVCQLPPLSSHCDVTNNGRFFYDESADACTSFDEGICGANKNSFTDVQQCENRCVKDICHFTKDAGPCMAIIERVFYNRLSGECEQFHYGGCSGNKNNFDSKQHCEKQCMKDPCKMPYDSGTGDASMPKYYYDSKNGQCRSFLYSGCGGNPNRFDTIGACLKKCQPNSCNLPPDVGPCRGSFHRFYYDSEVGKCNHFFYGGCRGNGNNFETIKQCEETCQNDPCVQPVKVGPCEAIIKRFYFNSMTGECERFYYGGCDGNENNFRTVEECQKRCACSLPPKTATCHHKLTHFYFDMATGRCHNFVHNGCSGNANGFLSIKECAQVCIQNRCEKQMDPGSCDKNLARFFYDSKKRQCVSFLYGGCRGNTNNFQSEQLCKDACLSEDPCLQPKMPGSCNETHRRFYYDSIEGKCLRFLYGGCLGNRNNFHTLSECQRKCKRNANKCLLHKEEGLCSSSEERFYYNPILKSCERFNYTGCAGNANNFLSKSKCEQECKSDLCKQSTIVGSCSRNEEDVRGLTNL</sequence>
<dbReference type="Gene3D" id="4.10.410.10">
    <property type="entry name" value="Pancreatic trypsin inhibitor Kunitz domain"/>
    <property type="match status" value="23"/>
</dbReference>
<feature type="domain" description="BPTI/Kunitz inhibitor" evidence="3">
    <location>
        <begin position="1346"/>
        <end position="1396"/>
    </location>
</feature>
<feature type="domain" description="BPTI/Kunitz inhibitor" evidence="3">
    <location>
        <begin position="725"/>
        <end position="777"/>
    </location>
</feature>
<dbReference type="Pfam" id="PF00014">
    <property type="entry name" value="Kunitz_BPTI"/>
    <property type="match status" value="23"/>
</dbReference>
<gene>
    <name evidence="4" type="ORF">SPHA_18208</name>
</gene>
<feature type="region of interest" description="Disordered" evidence="2">
    <location>
        <begin position="497"/>
        <end position="547"/>
    </location>
</feature>
<dbReference type="InterPro" id="IPR036880">
    <property type="entry name" value="Kunitz_BPTI_sf"/>
</dbReference>
<dbReference type="OrthoDB" id="5950222at2759"/>
<feature type="domain" description="BPTI/Kunitz inhibitor" evidence="3">
    <location>
        <begin position="837"/>
        <end position="887"/>
    </location>
</feature>
<name>A0A812BKE1_ACAPH</name>
<dbReference type="FunFam" id="4.10.410.10:FF:000020">
    <property type="entry name" value="Collagen, type VI, alpha 3"/>
    <property type="match status" value="3"/>
</dbReference>
<feature type="domain" description="BPTI/Kunitz inhibitor" evidence="3">
    <location>
        <begin position="177"/>
        <end position="224"/>
    </location>
</feature>
<dbReference type="EMBL" id="CAHIKZ030000657">
    <property type="protein sequence ID" value="CAE1231750.1"/>
    <property type="molecule type" value="Genomic_DNA"/>
</dbReference>
<protein>
    <submittedName>
        <fullName evidence="4">PAPLN</fullName>
    </submittedName>
</protein>
<accession>A0A812BKE1</accession>
<keyword evidence="5" id="KW-1185">Reference proteome</keyword>
<dbReference type="SMART" id="SM00131">
    <property type="entry name" value="KU"/>
    <property type="match status" value="24"/>
</dbReference>
<dbReference type="Proteomes" id="UP000597762">
    <property type="component" value="Unassembled WGS sequence"/>
</dbReference>
<dbReference type="GO" id="GO:0005615">
    <property type="term" value="C:extracellular space"/>
    <property type="evidence" value="ECO:0007669"/>
    <property type="project" value="TreeGrafter"/>
</dbReference>
<dbReference type="FunFam" id="4.10.410.10:FF:000004">
    <property type="entry name" value="Tissue factor pathway inhibitor"/>
    <property type="match status" value="1"/>
</dbReference>
<dbReference type="FunFam" id="4.10.410.10:FF:000005">
    <property type="entry name" value="Pancreatic trypsin inhibitor"/>
    <property type="match status" value="1"/>
</dbReference>
<feature type="domain" description="BPTI/Kunitz inhibitor" evidence="3">
    <location>
        <begin position="229"/>
        <end position="279"/>
    </location>
</feature>
<feature type="domain" description="BPTI/Kunitz inhibitor" evidence="3">
    <location>
        <begin position="1184"/>
        <end position="1234"/>
    </location>
</feature>
<feature type="domain" description="BPTI/Kunitz inhibitor" evidence="3">
    <location>
        <begin position="10"/>
        <end position="60"/>
    </location>
</feature>
<dbReference type="InterPro" id="IPR050098">
    <property type="entry name" value="TFPI/VKTCI-like"/>
</dbReference>
<dbReference type="PANTHER" id="PTHR10083:SF374">
    <property type="entry name" value="BPTI_KUNITZ INHIBITOR DOMAIN-CONTAINING PROTEIN"/>
    <property type="match status" value="1"/>
</dbReference>
<dbReference type="CDD" id="cd00109">
    <property type="entry name" value="Kunitz-type"/>
    <property type="match status" value="13"/>
</dbReference>
<dbReference type="GO" id="GO:0004867">
    <property type="term" value="F:serine-type endopeptidase inhibitor activity"/>
    <property type="evidence" value="ECO:0007669"/>
    <property type="project" value="InterPro"/>
</dbReference>
<comment type="caution">
    <text evidence="4">The sequence shown here is derived from an EMBL/GenBank/DDBJ whole genome shotgun (WGS) entry which is preliminary data.</text>
</comment>
<dbReference type="PROSITE" id="PS50279">
    <property type="entry name" value="BPTI_KUNITZ_2"/>
    <property type="match status" value="23"/>
</dbReference>
<dbReference type="PROSITE" id="PS00280">
    <property type="entry name" value="BPTI_KUNITZ_1"/>
    <property type="match status" value="11"/>
</dbReference>
<evidence type="ECO:0000256" key="2">
    <source>
        <dbReference type="SAM" id="MobiDB-lite"/>
    </source>
</evidence>
<feature type="domain" description="BPTI/Kunitz inhibitor" evidence="3">
    <location>
        <begin position="614"/>
        <end position="664"/>
    </location>
</feature>
<reference evidence="4" key="1">
    <citation type="submission" date="2021-01" db="EMBL/GenBank/DDBJ databases">
        <authorList>
            <person name="Li R."/>
            <person name="Bekaert M."/>
        </authorList>
    </citation>
    <scope>NUCLEOTIDE SEQUENCE</scope>
    <source>
        <strain evidence="4">Farmed</strain>
    </source>
</reference>
<organism evidence="4 5">
    <name type="scientific">Acanthosepion pharaonis</name>
    <name type="common">Pharaoh cuttlefish</name>
    <name type="synonym">Sepia pharaonis</name>
    <dbReference type="NCBI Taxonomy" id="158019"/>
    <lineage>
        <taxon>Eukaryota</taxon>
        <taxon>Metazoa</taxon>
        <taxon>Spiralia</taxon>
        <taxon>Lophotrochozoa</taxon>
        <taxon>Mollusca</taxon>
        <taxon>Cephalopoda</taxon>
        <taxon>Coleoidea</taxon>
        <taxon>Decapodiformes</taxon>
        <taxon>Sepiida</taxon>
        <taxon>Sepiina</taxon>
        <taxon>Sepiidae</taxon>
        <taxon>Acanthosepion</taxon>
    </lineage>
</organism>
<dbReference type="PRINTS" id="PR00759">
    <property type="entry name" value="BASICPTASE"/>
</dbReference>
<dbReference type="InterPro" id="IPR002223">
    <property type="entry name" value="Kunitz_BPTI"/>
</dbReference>
<feature type="domain" description="BPTI/Kunitz inhibitor" evidence="3">
    <location>
        <begin position="892"/>
        <end position="942"/>
    </location>
</feature>
<feature type="domain" description="BPTI/Kunitz inhibitor" evidence="3">
    <location>
        <begin position="960"/>
        <end position="1013"/>
    </location>
</feature>
<dbReference type="SUPFAM" id="SSF57362">
    <property type="entry name" value="BPTI-like"/>
    <property type="match status" value="24"/>
</dbReference>
<feature type="domain" description="BPTI/Kunitz inhibitor" evidence="3">
    <location>
        <begin position="669"/>
        <end position="719"/>
    </location>
</feature>
<proteinExistence type="predicted"/>
<evidence type="ECO:0000256" key="1">
    <source>
        <dbReference type="ARBA" id="ARBA00023157"/>
    </source>
</evidence>
<feature type="domain" description="BPTI/Kunitz inhibitor" evidence="3">
    <location>
        <begin position="64"/>
        <end position="116"/>
    </location>
</feature>
<evidence type="ECO:0000259" key="3">
    <source>
        <dbReference type="PROSITE" id="PS50279"/>
    </source>
</evidence>
<feature type="domain" description="BPTI/Kunitz inhibitor" evidence="3">
    <location>
        <begin position="1291"/>
        <end position="1341"/>
    </location>
</feature>
<feature type="domain" description="BPTI/Kunitz inhibitor" evidence="3">
    <location>
        <begin position="121"/>
        <end position="170"/>
    </location>
</feature>
<feature type="domain" description="BPTI/Kunitz inhibitor" evidence="3">
    <location>
        <begin position="285"/>
        <end position="335"/>
    </location>
</feature>
<feature type="domain" description="BPTI/Kunitz inhibitor" evidence="3">
    <location>
        <begin position="1018"/>
        <end position="1069"/>
    </location>
</feature>
<dbReference type="PANTHER" id="PTHR10083">
    <property type="entry name" value="KUNITZ-TYPE PROTEASE INHIBITOR-RELATED"/>
    <property type="match status" value="1"/>
</dbReference>
<feature type="compositionally biased region" description="Polar residues" evidence="2">
    <location>
        <begin position="519"/>
        <end position="535"/>
    </location>
</feature>
<feature type="domain" description="BPTI/Kunitz inhibitor" evidence="3">
    <location>
        <begin position="1239"/>
        <end position="1289"/>
    </location>
</feature>